<evidence type="ECO:0000256" key="4">
    <source>
        <dbReference type="ARBA" id="ARBA00022989"/>
    </source>
</evidence>
<name>P73797_SYNY3</name>
<dbReference type="PaxDb" id="1148-1652933"/>
<dbReference type="TCDB" id="1.A.10.2.1">
    <property type="family name" value="the glutamate-gated ion channel (gic) family of neurotransmitter receptors"/>
</dbReference>
<dbReference type="Gene3D" id="3.40.190.10">
    <property type="entry name" value="Periplasmic binding protein-like II"/>
    <property type="match status" value="3"/>
</dbReference>
<sequence length="397" mass="43438">MLILRRLILVVSLSFATIAIDITTRPGLEPVQGQGVETVDSQTLKVGVVGNPPFVFYGEGKNAAFTGISLDVWRAVAESQKWNSEYVRQNSISAGITAVAEGELDILIGPISVTPERAAIEGITFTQPYFSSGIGLLIPGKPVSLWERFSPFFGIAALSSAGVLTLLLFLVGNLIWLAEHRKNPEQFSPHYPEGVQNGMWFALVTLTTVGYGDRSPRTKLGQLVAGVWMLVALLSFSSITAGLASAFSTALSEASATPLFRSVGDLKNKEVAVVRDTTAVDWANFYQADVRETNNLTAAITLLQKKQVEAVMFDRPALIYYTRQNPNLNLEVTEIRVSLEPYGFVLKENSPLQKTINVEMLNLLYSRVIAEFTERWLGPGIEENQDLLPQNIGESPS</sequence>
<comment type="subcellular location">
    <subcellularLocation>
        <location evidence="1">Membrane</location>
        <topology evidence="1">Multi-pass membrane protein</topology>
    </subcellularLocation>
</comment>
<dbReference type="InParanoid" id="P73797"/>
<feature type="chain" id="PRO_5004161251" evidence="11">
    <location>
        <begin position="20"/>
        <end position="397"/>
    </location>
</feature>
<keyword evidence="9" id="KW-0407">Ion channel</keyword>
<keyword evidence="16 17" id="KW-0002">3D-structure</keyword>
<feature type="binding site" evidence="16">
    <location>
        <position position="117"/>
    </location>
    <ligand>
        <name>L-glutamate</name>
        <dbReference type="ChEBI" id="CHEBI:29985"/>
    </ligand>
</feature>
<evidence type="ECO:0000256" key="3">
    <source>
        <dbReference type="ARBA" id="ARBA00022692"/>
    </source>
</evidence>
<dbReference type="EnsemblBacteria" id="BAA17851">
    <property type="protein sequence ID" value="BAA17851"/>
    <property type="gene ID" value="BAA17851"/>
</dbReference>
<feature type="binding site" evidence="16">
    <location>
        <position position="278"/>
    </location>
    <ligand>
        <name>L-glutamate</name>
        <dbReference type="ChEBI" id="CHEBI:29985"/>
    </ligand>
</feature>
<keyword evidence="3 10" id="KW-0812">Transmembrane</keyword>
<dbReference type="InterPro" id="IPR001638">
    <property type="entry name" value="Solute-binding_3/MltF_N"/>
</dbReference>
<dbReference type="KEGG" id="syn:slr1257"/>
<evidence type="ECO:0000256" key="11">
    <source>
        <dbReference type="SAM" id="SignalP"/>
    </source>
</evidence>
<feature type="signal peptide" evidence="11">
    <location>
        <begin position="1"/>
        <end position="19"/>
    </location>
</feature>
<feature type="binding site" evidence="16">
    <location>
        <position position="51"/>
    </location>
    <ligand>
        <name>L-glutamate</name>
        <dbReference type="ChEBI" id="CHEBI:29985"/>
    </ligand>
</feature>
<reference evidence="16 17" key="3">
    <citation type="journal article" date="2001" name="J. Mol. Biol.">
        <title>Mechanisms for ligand binding to GluR0 ion channels: crystal structures of the glutamate and serine complexes and a closed apo state.</title>
        <authorList>
            <person name="Mayer M.L."/>
            <person name="Olson R."/>
            <person name="Gouaux E."/>
        </authorList>
    </citation>
    <scope>X-RAY CRYSTALLOGRAPHY (1.60 ANGSTROMS) OF 256-385</scope>
</reference>
<dbReference type="PANTHER" id="PTHR18966">
    <property type="entry name" value="IONOTROPIC GLUTAMATE RECEPTOR"/>
    <property type="match status" value="1"/>
</dbReference>
<evidence type="ECO:0000256" key="9">
    <source>
        <dbReference type="ARBA" id="ARBA00023303"/>
    </source>
</evidence>
<dbReference type="GO" id="GO:0015276">
    <property type="term" value="F:ligand-gated monoatomic ion channel activity"/>
    <property type="evidence" value="ECO:0007669"/>
    <property type="project" value="InterPro"/>
</dbReference>
<dbReference type="PDB" id="1IIT">
    <property type="method" value="X-ray"/>
    <property type="resolution" value="1.90 A"/>
    <property type="chains" value="A=44-140, A=256-384"/>
</dbReference>
<evidence type="ECO:0000256" key="5">
    <source>
        <dbReference type="ARBA" id="ARBA00023065"/>
    </source>
</evidence>
<feature type="binding site" evidence="16">
    <location>
        <position position="314"/>
    </location>
    <ligand>
        <name>L-glutamate</name>
        <dbReference type="ChEBI" id="CHEBI:29985"/>
    </ligand>
</feature>
<evidence type="ECO:0007829" key="16">
    <source>
        <dbReference type="PDB" id="1II5"/>
    </source>
</evidence>
<dbReference type="Proteomes" id="UP000001425">
    <property type="component" value="Chromosome"/>
</dbReference>
<keyword evidence="2" id="KW-0813">Transport</keyword>
<dbReference type="Pfam" id="PF00497">
    <property type="entry name" value="SBP_bac_3"/>
    <property type="match status" value="1"/>
</dbReference>
<feature type="binding site" evidence="16">
    <location>
        <position position="110"/>
    </location>
    <ligand>
        <name>L-glutamate</name>
        <dbReference type="ChEBI" id="CHEBI:29985"/>
    </ligand>
</feature>
<dbReference type="EvolutionaryTrace" id="P73797"/>
<evidence type="ECO:0000256" key="10">
    <source>
        <dbReference type="SAM" id="Phobius"/>
    </source>
</evidence>
<dbReference type="Gene3D" id="1.10.287.70">
    <property type="match status" value="1"/>
</dbReference>
<feature type="binding site" evidence="16">
    <location>
        <position position="112"/>
    </location>
    <ligand>
        <name>L-glutamate</name>
        <dbReference type="ChEBI" id="CHEBI:29985"/>
    </ligand>
</feature>
<dbReference type="IntAct" id="P73797">
    <property type="interactions" value="1"/>
</dbReference>
<dbReference type="eggNOG" id="COG0834">
    <property type="taxonomic scope" value="Bacteria"/>
</dbReference>
<organism evidence="14 15">
    <name type="scientific">Synechocystis sp. (strain ATCC 27184 / PCC 6803 / Kazusa)</name>
    <dbReference type="NCBI Taxonomy" id="1111708"/>
    <lineage>
        <taxon>Bacteria</taxon>
        <taxon>Bacillati</taxon>
        <taxon>Cyanobacteriota</taxon>
        <taxon>Cyanophyceae</taxon>
        <taxon>Synechococcales</taxon>
        <taxon>Merismopediaceae</taxon>
        <taxon>Synechocystis</taxon>
    </lineage>
</organism>
<keyword evidence="7" id="KW-0675">Receptor</keyword>
<evidence type="ECO:0000259" key="12">
    <source>
        <dbReference type="SMART" id="SM00062"/>
    </source>
</evidence>
<evidence type="ECO:0007829" key="17">
    <source>
        <dbReference type="PDB" id="1IIT"/>
    </source>
</evidence>
<dbReference type="InterPro" id="IPR013099">
    <property type="entry name" value="K_chnl_dom"/>
</dbReference>
<keyword evidence="6 10" id="KW-0472">Membrane</keyword>
<evidence type="ECO:0000313" key="15">
    <source>
        <dbReference type="Proteomes" id="UP000001425"/>
    </source>
</evidence>
<dbReference type="InterPro" id="IPR015683">
    <property type="entry name" value="Ionotropic_Glu_rcpt"/>
</dbReference>
<protein>
    <submittedName>
        <fullName evidence="14">Slr1257 protein</fullName>
    </submittedName>
</protein>
<dbReference type="EMBL" id="BA000022">
    <property type="protein sequence ID" value="BAA17851.1"/>
    <property type="molecule type" value="Genomic_DNA"/>
</dbReference>
<feature type="transmembrane region" description="Helical" evidence="10">
    <location>
        <begin position="152"/>
        <end position="178"/>
    </location>
</feature>
<evidence type="ECO:0000256" key="8">
    <source>
        <dbReference type="ARBA" id="ARBA00023180"/>
    </source>
</evidence>
<dbReference type="AlphaFoldDB" id="P73797"/>
<dbReference type="Pfam" id="PF07885">
    <property type="entry name" value="Ion_trans_2"/>
    <property type="match status" value="1"/>
</dbReference>
<evidence type="ECO:0000256" key="1">
    <source>
        <dbReference type="ARBA" id="ARBA00004141"/>
    </source>
</evidence>
<dbReference type="PDBsum" id="1II5"/>
<keyword evidence="5" id="KW-0406">Ion transport</keyword>
<reference evidence="14 15" key="1">
    <citation type="journal article" date="1995" name="DNA Res.">
        <title>Sequence analysis of the genome of the unicellular cyanobacterium Synechocystis sp. strain PCC6803. I. Sequence features in the 1 Mb region from map positions 64% to 92% of the genome.</title>
        <authorList>
            <person name="Kaneko T."/>
            <person name="Tanaka A."/>
            <person name="Sato S."/>
            <person name="Kotani H."/>
            <person name="Sazuka T."/>
            <person name="Miyajima N."/>
            <person name="Sugiura M."/>
            <person name="Tabata S."/>
        </authorList>
    </citation>
    <scope>NUCLEOTIDE SEQUENCE [LARGE SCALE GENOMIC DNA]</scope>
    <source>
        <strain evidence="15">ATCC 27184 / PCC 6803 / Kazusa</strain>
    </source>
</reference>
<dbReference type="PIR" id="S74890">
    <property type="entry name" value="S74890"/>
</dbReference>
<proteinExistence type="evidence at protein level"/>
<reference evidence="14 15" key="2">
    <citation type="journal article" date="1996" name="DNA Res.">
        <title>Sequence analysis of the genome of the unicellular cyanobacterium Synechocystis sp. strain PCC6803. II. Sequence determination of the entire genome and assignment of potential protein-coding regions.</title>
        <authorList>
            <person name="Kaneko T."/>
            <person name="Sato S."/>
            <person name="Kotani H."/>
            <person name="Tanaka A."/>
            <person name="Asamizu E."/>
            <person name="Nakamura Y."/>
            <person name="Miyajima N."/>
            <person name="Hirosawa M."/>
            <person name="Sugiura M."/>
            <person name="Sasamoto S."/>
            <person name="Kimura T."/>
            <person name="Hosouchi T."/>
            <person name="Matsuno A."/>
            <person name="Muraki A."/>
            <person name="Nakazaki N."/>
            <person name="Naruo K."/>
            <person name="Okumura S."/>
            <person name="Shimpo S."/>
            <person name="Takeuchi C."/>
            <person name="Wada T."/>
            <person name="Watanabe A."/>
            <person name="Yamada M."/>
            <person name="Yasuda M."/>
            <person name="Tabata S."/>
        </authorList>
    </citation>
    <scope>NUCLEOTIDE SEQUENCE [LARGE SCALE GENOMIC DNA]</scope>
    <source>
        <strain evidence="15">ATCC 27184 / PCC 6803 / Kazusa</strain>
    </source>
</reference>
<evidence type="ECO:0000256" key="7">
    <source>
        <dbReference type="ARBA" id="ARBA00023170"/>
    </source>
</evidence>
<feature type="domain" description="Solute-binding protein family 3/N-terminal" evidence="12">
    <location>
        <begin position="43"/>
        <end position="380"/>
    </location>
</feature>
<dbReference type="PhylomeDB" id="P73797"/>
<dbReference type="PDBsum" id="1IIW"/>
<dbReference type="SMR" id="P73797"/>
<dbReference type="PDB" id="1IIW">
    <property type="method" value="X-ray"/>
    <property type="resolution" value="1.90 A"/>
    <property type="chains" value="A=44-140, A=256-384"/>
</dbReference>
<evidence type="ECO:0000313" key="14">
    <source>
        <dbReference type="EMBL" id="BAA17851.1"/>
    </source>
</evidence>
<feature type="domain" description="Ionotropic glutamate receptor C-terminal" evidence="13">
    <location>
        <begin position="43"/>
        <end position="379"/>
    </location>
</feature>
<accession>P73797</accession>
<dbReference type="STRING" id="1148.gene:10498720"/>
<evidence type="ECO:0000256" key="6">
    <source>
        <dbReference type="ARBA" id="ARBA00023136"/>
    </source>
</evidence>
<gene>
    <name evidence="14" type="ordered locus">slr1257</name>
</gene>
<keyword evidence="15" id="KW-1185">Reference proteome</keyword>
<dbReference type="GO" id="GO:0016020">
    <property type="term" value="C:membrane"/>
    <property type="evidence" value="ECO:0007669"/>
    <property type="project" value="UniProtKB-SubCell"/>
</dbReference>
<feature type="transmembrane region" description="Helical" evidence="10">
    <location>
        <begin position="223"/>
        <end position="247"/>
    </location>
</feature>
<dbReference type="SUPFAM" id="SSF53850">
    <property type="entry name" value="Periplasmic binding protein-like II"/>
    <property type="match status" value="1"/>
</dbReference>
<evidence type="ECO:0000256" key="2">
    <source>
        <dbReference type="ARBA" id="ARBA00022448"/>
    </source>
</evidence>
<keyword evidence="8" id="KW-0325">Glycoprotein</keyword>
<dbReference type="InterPro" id="IPR001320">
    <property type="entry name" value="Iontro_rcpt_C"/>
</dbReference>
<dbReference type="SUPFAM" id="SSF81324">
    <property type="entry name" value="Voltage-gated potassium channels"/>
    <property type="match status" value="1"/>
</dbReference>
<keyword evidence="4 10" id="KW-1133">Transmembrane helix</keyword>
<dbReference type="SMART" id="SM00062">
    <property type="entry name" value="PBPb"/>
    <property type="match status" value="1"/>
</dbReference>
<dbReference type="SMART" id="SM00079">
    <property type="entry name" value="PBPe"/>
    <property type="match status" value="1"/>
</dbReference>
<dbReference type="CDD" id="cd00997">
    <property type="entry name" value="PBP2_GluR0"/>
    <property type="match status" value="1"/>
</dbReference>
<dbReference type="PDB" id="1II5">
    <property type="method" value="X-ray"/>
    <property type="resolution" value="1.60 A"/>
    <property type="chains" value="A=44-140, A=256-385"/>
</dbReference>
<keyword evidence="11" id="KW-0732">Signal</keyword>
<evidence type="ECO:0000259" key="13">
    <source>
        <dbReference type="SMART" id="SM00079"/>
    </source>
</evidence>
<dbReference type="PDBsum" id="1IIT"/>